<gene>
    <name evidence="2" type="ordered locus">wcw_1400</name>
</gene>
<dbReference type="HOGENOM" id="CLU_563763_0_0_0"/>
<evidence type="ECO:0000256" key="1">
    <source>
        <dbReference type="SAM" id="Phobius"/>
    </source>
</evidence>
<evidence type="ECO:0000313" key="2">
    <source>
        <dbReference type="EMBL" id="ADI38750.1"/>
    </source>
</evidence>
<reference evidence="2 3" key="1">
    <citation type="journal article" date="2010" name="PLoS ONE">
        <title>The Waddlia genome: a window into chlamydial biology.</title>
        <authorList>
            <person name="Bertelli C."/>
            <person name="Collyn F."/>
            <person name="Croxatto A."/>
            <person name="Ruckert C."/>
            <person name="Polkinghorne A."/>
            <person name="Kebbi-Beghdadi C."/>
            <person name="Goesmann A."/>
            <person name="Vaughan L."/>
            <person name="Greub G."/>
        </authorList>
    </citation>
    <scope>NUCLEOTIDE SEQUENCE [LARGE SCALE GENOMIC DNA]</scope>
    <source>
        <strain evidence="3">ATCC VR-1470 / WSU 86-1044</strain>
    </source>
</reference>
<dbReference type="STRING" id="716544.wcw_1400"/>
<keyword evidence="3" id="KW-1185">Reference proteome</keyword>
<evidence type="ECO:0000313" key="3">
    <source>
        <dbReference type="Proteomes" id="UP000001505"/>
    </source>
</evidence>
<dbReference type="KEGG" id="wch:wcw_1400"/>
<accession>D6YRQ5</accession>
<protein>
    <submittedName>
        <fullName evidence="2">Uncharacterized protein</fullName>
    </submittedName>
</protein>
<feature type="transmembrane region" description="Helical" evidence="1">
    <location>
        <begin position="70"/>
        <end position="86"/>
    </location>
</feature>
<keyword evidence="1" id="KW-1133">Transmembrane helix</keyword>
<organism evidence="2 3">
    <name type="scientific">Waddlia chondrophila (strain ATCC VR-1470 / WSU 86-1044)</name>
    <dbReference type="NCBI Taxonomy" id="716544"/>
    <lineage>
        <taxon>Bacteria</taxon>
        <taxon>Pseudomonadati</taxon>
        <taxon>Chlamydiota</taxon>
        <taxon>Chlamydiia</taxon>
        <taxon>Parachlamydiales</taxon>
        <taxon>Waddliaceae</taxon>
        <taxon>Waddlia</taxon>
    </lineage>
</organism>
<dbReference type="Proteomes" id="UP000001505">
    <property type="component" value="Chromosome"/>
</dbReference>
<proteinExistence type="predicted"/>
<dbReference type="AlphaFoldDB" id="D6YRQ5"/>
<name>D6YRQ5_WADCW</name>
<dbReference type="EMBL" id="CP001928">
    <property type="protein sequence ID" value="ADI38750.1"/>
    <property type="molecule type" value="Genomic_DNA"/>
</dbReference>
<keyword evidence="1" id="KW-0472">Membrane</keyword>
<keyword evidence="1" id="KW-0812">Transmembrane</keyword>
<sequence length="484" mass="54887">MIGISAKNLKQKNMMTDSVQAISYRTPYLDENVIHCKLLSPRIFQGAQHLFASMSKIQLEKSWQKTSFKIFTRIFLASSYLLTIQISLIEGAVSGIFCMIGAFSQLIIFRESAAIEKYSAKALACSLHSLATLSISIPSLIFILDKEKEWAAPKKHTVISMLSGTAYLSSAALAQLFCTTLFNSIKGKKDGSPLARSNQAIIEGTPIAFANITRSLEREYSMLGNQEACDTAKYARDYIAAHPPSNRNWLNNFNLDEFICDHVLSGLSGLVDQYMQQNHFIESNLILETETHEVILAQFNEAETKYHEHLKTCVKEAVKKMHEHQWAKYLDIANSFEEGWENLENYMADCTIPLSNIAQLIEIEGENRCPKKFSFEKLKPHNQRKTQIDEIKFLLNTLTSEDRELLIERLIKTSLFELGSRNYQNEAVVDQIYQKIFILAGNLHQGTLLTLPTIDTNTFEGSGHNYFCDCWGEGIKECLVSRED</sequence>